<evidence type="ECO:0000313" key="3">
    <source>
        <dbReference type="Proteomes" id="UP000030686"/>
    </source>
</evidence>
<accession>W6QRG5</accession>
<organism evidence="2 3">
    <name type="scientific">Penicillium roqueforti (strain FM164)</name>
    <dbReference type="NCBI Taxonomy" id="1365484"/>
    <lineage>
        <taxon>Eukaryota</taxon>
        <taxon>Fungi</taxon>
        <taxon>Dikarya</taxon>
        <taxon>Ascomycota</taxon>
        <taxon>Pezizomycotina</taxon>
        <taxon>Eurotiomycetes</taxon>
        <taxon>Eurotiomycetidae</taxon>
        <taxon>Eurotiales</taxon>
        <taxon>Aspergillaceae</taxon>
        <taxon>Penicillium</taxon>
    </lineage>
</organism>
<protein>
    <submittedName>
        <fullName evidence="2">Uncharacterized protein</fullName>
    </submittedName>
</protein>
<dbReference type="OMA" id="FFMSEVC"/>
<gene>
    <name evidence="2" type="ORF">PROQFM164_S05g000482</name>
</gene>
<evidence type="ECO:0000256" key="1">
    <source>
        <dbReference type="SAM" id="MobiDB-lite"/>
    </source>
</evidence>
<dbReference type="OrthoDB" id="4289218at2759"/>
<feature type="region of interest" description="Disordered" evidence="1">
    <location>
        <begin position="266"/>
        <end position="309"/>
    </location>
</feature>
<evidence type="ECO:0000313" key="2">
    <source>
        <dbReference type="EMBL" id="CDM36649.1"/>
    </source>
</evidence>
<sequence length="309" mass="35140">MPLQGLGLISPFLQQSSYQSKVGISNLSQMLSPTLKYGSRQALGRLLQQWIESPESDSSGGICPILPSKLKFKDLKKCKKLEIDIQMHPYLPIQIEYEFEQHGIMGPTGGAWDMVSIEEPDAPRDPEYPHVHTWKGQIAPGVLMIEEIKKIPGFFMSEVCQAIYQNYFPIDSLKYIYMIDVCNKDTRSFAINELYTEANGYTWEKDTINCIPGTPEFEALLGTKLGRTVAHLVLGAFKRGTRRISQIKVFDNFEALQLEFSIVPTDAPAQSSSTRSTRSKTRREQSIESRKRKRDSSEEPAKKRLKREK</sequence>
<feature type="compositionally biased region" description="Basic and acidic residues" evidence="1">
    <location>
        <begin position="282"/>
        <end position="302"/>
    </location>
</feature>
<keyword evidence="3" id="KW-1185">Reference proteome</keyword>
<dbReference type="EMBL" id="HG792019">
    <property type="protein sequence ID" value="CDM36649.1"/>
    <property type="molecule type" value="Genomic_DNA"/>
</dbReference>
<dbReference type="Proteomes" id="UP000030686">
    <property type="component" value="Unassembled WGS sequence"/>
</dbReference>
<proteinExistence type="predicted"/>
<dbReference type="AlphaFoldDB" id="W6QRG5"/>
<reference evidence="2" key="1">
    <citation type="journal article" date="2014" name="Nat. Commun.">
        <title>Multiple recent horizontal transfers of a large genomic region in cheese making fungi.</title>
        <authorList>
            <person name="Cheeseman K."/>
            <person name="Ropars J."/>
            <person name="Renault P."/>
            <person name="Dupont J."/>
            <person name="Gouzy J."/>
            <person name="Branca A."/>
            <person name="Abraham A.L."/>
            <person name="Ceppi M."/>
            <person name="Conseiller E."/>
            <person name="Debuchy R."/>
            <person name="Malagnac F."/>
            <person name="Goarin A."/>
            <person name="Silar P."/>
            <person name="Lacoste S."/>
            <person name="Sallet E."/>
            <person name="Bensimon A."/>
            <person name="Giraud T."/>
            <person name="Brygoo Y."/>
        </authorList>
    </citation>
    <scope>NUCLEOTIDE SEQUENCE [LARGE SCALE GENOMIC DNA]</scope>
    <source>
        <strain evidence="2">FM164</strain>
    </source>
</reference>
<name>W6QRG5_PENRF</name>